<sequence length="74" mass="8789">MFFQKDNQKHRKSPHPNYRVPPHLRPYAPQISKSEKDQESFDLVDTAQTLMETYDQLSPYVKGISNRLLKKKKD</sequence>
<dbReference type="KEGG" id="aqt:FN924_06115"/>
<dbReference type="RefSeq" id="WP_143892700.1">
    <property type="nucleotide sequence ID" value="NZ_CP041666.1"/>
</dbReference>
<organism evidence="2 3">
    <name type="scientific">Radiobacillus deserti</name>
    <dbReference type="NCBI Taxonomy" id="2594883"/>
    <lineage>
        <taxon>Bacteria</taxon>
        <taxon>Bacillati</taxon>
        <taxon>Bacillota</taxon>
        <taxon>Bacilli</taxon>
        <taxon>Bacillales</taxon>
        <taxon>Bacillaceae</taxon>
        <taxon>Radiobacillus</taxon>
    </lineage>
</organism>
<evidence type="ECO:0000313" key="3">
    <source>
        <dbReference type="Proteomes" id="UP000315215"/>
    </source>
</evidence>
<dbReference type="AlphaFoldDB" id="A0A516KEE9"/>
<gene>
    <name evidence="2" type="ORF">FN924_06115</name>
</gene>
<proteinExistence type="predicted"/>
<accession>A0A516KEE9</accession>
<protein>
    <submittedName>
        <fullName evidence="2">Uncharacterized protein</fullName>
    </submittedName>
</protein>
<evidence type="ECO:0000256" key="1">
    <source>
        <dbReference type="SAM" id="MobiDB-lite"/>
    </source>
</evidence>
<dbReference type="OrthoDB" id="2974234at2"/>
<dbReference type="EMBL" id="CP041666">
    <property type="protein sequence ID" value="QDP39782.1"/>
    <property type="molecule type" value="Genomic_DNA"/>
</dbReference>
<dbReference type="Proteomes" id="UP000315215">
    <property type="component" value="Chromosome"/>
</dbReference>
<name>A0A516KEE9_9BACI</name>
<evidence type="ECO:0000313" key="2">
    <source>
        <dbReference type="EMBL" id="QDP39782.1"/>
    </source>
</evidence>
<feature type="region of interest" description="Disordered" evidence="1">
    <location>
        <begin position="1"/>
        <end position="40"/>
    </location>
</feature>
<keyword evidence="3" id="KW-1185">Reference proteome</keyword>
<reference evidence="2 3" key="1">
    <citation type="submission" date="2019-07" db="EMBL/GenBank/DDBJ databases">
        <authorList>
            <person name="Li J."/>
        </authorList>
    </citation>
    <scope>NUCLEOTIDE SEQUENCE [LARGE SCALE GENOMIC DNA]</scope>
    <source>
        <strain evidence="2 3">TKL69</strain>
    </source>
</reference>